<feature type="transmembrane region" description="Helical" evidence="1">
    <location>
        <begin position="12"/>
        <end position="32"/>
    </location>
</feature>
<dbReference type="InterPro" id="IPR012902">
    <property type="entry name" value="N_methyl_site"/>
</dbReference>
<dbReference type="InterPro" id="IPR032092">
    <property type="entry name" value="PilW"/>
</dbReference>
<evidence type="ECO:0000256" key="1">
    <source>
        <dbReference type="SAM" id="Phobius"/>
    </source>
</evidence>
<dbReference type="RefSeq" id="WP_045108931.1">
    <property type="nucleotide sequence ID" value="NZ_CAWQZC010000077.1"/>
</dbReference>
<dbReference type="KEGG" id="mvs:MVIS_0475"/>
<dbReference type="STRING" id="80854.MVIS_0475"/>
<evidence type="ECO:0000313" key="4">
    <source>
        <dbReference type="Proteomes" id="UP000182660"/>
    </source>
</evidence>
<dbReference type="SUPFAM" id="SSF54523">
    <property type="entry name" value="Pili subunits"/>
    <property type="match status" value="1"/>
</dbReference>
<keyword evidence="1" id="KW-0812">Transmembrane</keyword>
<dbReference type="Pfam" id="PF07963">
    <property type="entry name" value="N_methyl"/>
    <property type="match status" value="1"/>
</dbReference>
<protein>
    <submittedName>
        <fullName evidence="3">Uncharacterized protein</fullName>
    </submittedName>
</protein>
<organism evidence="3 5">
    <name type="scientific">Moritella viscosa</name>
    <dbReference type="NCBI Taxonomy" id="80854"/>
    <lineage>
        <taxon>Bacteria</taxon>
        <taxon>Pseudomonadati</taxon>
        <taxon>Pseudomonadota</taxon>
        <taxon>Gammaproteobacteria</taxon>
        <taxon>Alteromonadales</taxon>
        <taxon>Moritellaceae</taxon>
        <taxon>Moritella</taxon>
    </lineage>
</organism>
<dbReference type="Pfam" id="PF16074">
    <property type="entry name" value="PilW"/>
    <property type="match status" value="1"/>
</dbReference>
<dbReference type="GO" id="GO:0043683">
    <property type="term" value="P:type IV pilus assembly"/>
    <property type="evidence" value="ECO:0007669"/>
    <property type="project" value="InterPro"/>
</dbReference>
<reference evidence="2 4" key="1">
    <citation type="submission" date="2016-11" db="EMBL/GenBank/DDBJ databases">
        <authorList>
            <person name="Klemetsen T."/>
        </authorList>
    </citation>
    <scope>NUCLEOTIDE SEQUENCE [LARGE SCALE GENOMIC DNA]</scope>
    <source>
        <strain evidence="2">MT 2528</strain>
    </source>
</reference>
<evidence type="ECO:0000313" key="2">
    <source>
        <dbReference type="EMBL" id="SGY82135.1"/>
    </source>
</evidence>
<sequence>MRAKQAGFNLVELMIALVIGLVLMVSITTMFVDTKVSANRSSTVSNLQQQAQLALQVLVEDVRAIGSFAEFSGGGLADIQVPKNIAAGDCSVVPVGGPAADDNLHFPDKANWIVRTPIDGVINVTVANCFENENDENDDGYALAANSDVLSIARIRGVITPNPQANRYYVAISPMQAQLFTGTAPSIANAEIYPYLHHTYFVQAHDTNSPRLSRFSLINGVFINDLVVSNIEQIRIDFGVDTNGDGRPESYLASSNITDLMWRTNQLISARIYVLARAKNRDLTLNNDATFNDRFSPFNPPDDDNYRRFLLSTTVVIKNNMMAVTQ</sequence>
<dbReference type="HOGENOM" id="CLU_052493_0_0_6"/>
<keyword evidence="1" id="KW-0472">Membrane</keyword>
<evidence type="ECO:0000313" key="5">
    <source>
        <dbReference type="Proteomes" id="UP000183794"/>
    </source>
</evidence>
<reference evidence="3 5" key="2">
    <citation type="submission" date="2016-11" db="EMBL/GenBank/DDBJ databases">
        <authorList>
            <person name="Jaros S."/>
            <person name="Januszkiewicz K."/>
            <person name="Wedrychowicz H."/>
        </authorList>
    </citation>
    <scope>NUCLEOTIDE SEQUENCE [LARGE SCALE GENOMIC DNA]</scope>
    <source>
        <strain evidence="3">NVI 5450</strain>
    </source>
</reference>
<dbReference type="NCBIfam" id="TIGR02532">
    <property type="entry name" value="IV_pilin_GFxxxE"/>
    <property type="match status" value="1"/>
</dbReference>
<keyword evidence="1" id="KW-1133">Transmembrane helix</keyword>
<keyword evidence="4" id="KW-1185">Reference proteome</keyword>
<gene>
    <name evidence="2" type="ORF">MT2528_0191</name>
    <name evidence="3" type="ORF">NVI5450_0176</name>
</gene>
<evidence type="ECO:0000313" key="3">
    <source>
        <dbReference type="EMBL" id="SGY82575.1"/>
    </source>
</evidence>
<dbReference type="Proteomes" id="UP000182660">
    <property type="component" value="Unassembled WGS sequence"/>
</dbReference>
<dbReference type="Proteomes" id="UP000183794">
    <property type="component" value="Unassembled WGS sequence"/>
</dbReference>
<dbReference type="EMBL" id="FPLJ01000005">
    <property type="protein sequence ID" value="SGY82135.1"/>
    <property type="molecule type" value="Genomic_DNA"/>
</dbReference>
<dbReference type="EMBL" id="FPLD01000005">
    <property type="protein sequence ID" value="SGY82575.1"/>
    <property type="molecule type" value="Genomic_DNA"/>
</dbReference>
<accession>A0A090I9D7</accession>
<dbReference type="PATRIC" id="fig|80854.5.peg.502"/>
<name>A0A090I9D7_9GAMM</name>
<dbReference type="AlphaFoldDB" id="A0A090I9D7"/>
<proteinExistence type="predicted"/>
<dbReference type="OrthoDB" id="5296662at2"/>
<dbReference type="GeneID" id="61293920"/>
<dbReference type="InterPro" id="IPR045584">
    <property type="entry name" value="Pilin-like"/>
</dbReference>